<dbReference type="AlphaFoldDB" id="A0A6N3F8K4"/>
<proteinExistence type="predicted"/>
<sequence length="176" mass="20443">MTNSEKLLGSFSENYFYKELVYADLKFTPIGGTEIELADLIINLEDIILAIQLKERNKKDRTQDKNIEEKWLKKKCKKAKEQIKDTISYITSEKVSFINARGKKTIINPSAEVVPLVVFENNSISEYEHLLRNHTNDGLAVNCMSIDDFKLMCKQLLSPIEIIGYLKWREAFYKKN</sequence>
<evidence type="ECO:0008006" key="2">
    <source>
        <dbReference type="Google" id="ProtNLM"/>
    </source>
</evidence>
<accession>A0A6N3F8K4</accession>
<gene>
    <name evidence="1" type="ORF">RTLFYP15_02624</name>
</gene>
<reference evidence="1" key="1">
    <citation type="submission" date="2019-11" db="EMBL/GenBank/DDBJ databases">
        <authorList>
            <person name="Feng L."/>
        </authorList>
    </citation>
    <scope>NUCLEOTIDE SEQUENCE</scope>
    <source>
        <strain evidence="1">RtorquesLFYP15</strain>
    </source>
</reference>
<protein>
    <recommendedName>
        <fullName evidence="2">NERD domain-containing protein</fullName>
    </recommendedName>
</protein>
<dbReference type="EMBL" id="CACRUQ010000028">
    <property type="protein sequence ID" value="VYU48351.1"/>
    <property type="molecule type" value="Genomic_DNA"/>
</dbReference>
<organism evidence="1">
    <name type="scientific">[Ruminococcus] torques</name>
    <dbReference type="NCBI Taxonomy" id="33039"/>
    <lineage>
        <taxon>Bacteria</taxon>
        <taxon>Bacillati</taxon>
        <taxon>Bacillota</taxon>
        <taxon>Clostridia</taxon>
        <taxon>Lachnospirales</taxon>
        <taxon>Lachnospiraceae</taxon>
        <taxon>Mediterraneibacter</taxon>
    </lineage>
</organism>
<evidence type="ECO:0000313" key="1">
    <source>
        <dbReference type="EMBL" id="VYU48351.1"/>
    </source>
</evidence>
<dbReference type="RefSeq" id="WP_423248893.1">
    <property type="nucleotide sequence ID" value="NZ_CACRUQ010000028.1"/>
</dbReference>
<name>A0A6N3F8K4_9FIRM</name>